<sequence>MSWSSVMSYRGPEQWGQLNPKWETCETGSHQSPIDLRDGKVEVLSQLGKLNRTYKPAPAVIRNRGHDIMVQWTGDAGGIIINGTEYKLKQCHWHTPAEHRVRGQSFYHEIRTRLVKKNDLGVVNPRISSLEAESILDISVLSQFRHAQRALFGPCSRR</sequence>
<feature type="domain" description="Alpha-carbonic anhydrase" evidence="1">
    <location>
        <begin position="1"/>
        <end position="158"/>
    </location>
</feature>
<organism evidence="2 3">
    <name type="scientific">Rehmannia glutinosa</name>
    <name type="common">Chinese foxglove</name>
    <dbReference type="NCBI Taxonomy" id="99300"/>
    <lineage>
        <taxon>Eukaryota</taxon>
        <taxon>Viridiplantae</taxon>
        <taxon>Streptophyta</taxon>
        <taxon>Embryophyta</taxon>
        <taxon>Tracheophyta</taxon>
        <taxon>Spermatophyta</taxon>
        <taxon>Magnoliopsida</taxon>
        <taxon>eudicotyledons</taxon>
        <taxon>Gunneridae</taxon>
        <taxon>Pentapetalae</taxon>
        <taxon>asterids</taxon>
        <taxon>lamiids</taxon>
        <taxon>Lamiales</taxon>
        <taxon>Orobanchaceae</taxon>
        <taxon>Rehmannieae</taxon>
        <taxon>Rehmannia</taxon>
    </lineage>
</organism>
<protein>
    <recommendedName>
        <fullName evidence="1">Alpha-carbonic anhydrase domain-containing protein</fullName>
    </recommendedName>
</protein>
<dbReference type="SUPFAM" id="SSF51069">
    <property type="entry name" value="Carbonic anhydrase"/>
    <property type="match status" value="1"/>
</dbReference>
<dbReference type="Proteomes" id="UP001318860">
    <property type="component" value="Unassembled WGS sequence"/>
</dbReference>
<dbReference type="SMART" id="SM01057">
    <property type="entry name" value="Carb_anhydrase"/>
    <property type="match status" value="1"/>
</dbReference>
<accession>A0ABR0UZA7</accession>
<reference evidence="2 3" key="1">
    <citation type="journal article" date="2021" name="Comput. Struct. Biotechnol. J.">
        <title>De novo genome assembly of the potent medicinal plant Rehmannia glutinosa using nanopore technology.</title>
        <authorList>
            <person name="Ma L."/>
            <person name="Dong C."/>
            <person name="Song C."/>
            <person name="Wang X."/>
            <person name="Zheng X."/>
            <person name="Niu Y."/>
            <person name="Chen S."/>
            <person name="Feng W."/>
        </authorList>
    </citation>
    <scope>NUCLEOTIDE SEQUENCE [LARGE SCALE GENOMIC DNA]</scope>
    <source>
        <strain evidence="2">DH-2019</strain>
    </source>
</reference>
<dbReference type="Gene3D" id="3.10.200.10">
    <property type="entry name" value="Alpha carbonic anhydrase"/>
    <property type="match status" value="1"/>
</dbReference>
<comment type="caution">
    <text evidence="2">The sequence shown here is derived from an EMBL/GenBank/DDBJ whole genome shotgun (WGS) entry which is preliminary data.</text>
</comment>
<name>A0ABR0UZA7_REHGL</name>
<dbReference type="InterPro" id="IPR001148">
    <property type="entry name" value="CA_dom"/>
</dbReference>
<proteinExistence type="predicted"/>
<dbReference type="InterPro" id="IPR041891">
    <property type="entry name" value="Alpha_CA_prokaryot-like"/>
</dbReference>
<dbReference type="CDD" id="cd03124">
    <property type="entry name" value="alpha_CA_prokaryotic_like"/>
    <property type="match status" value="1"/>
</dbReference>
<dbReference type="PANTHER" id="PTHR18952:SF271">
    <property type="entry name" value="ALPHA CARBONIC ANHYDRASE 4-RELATED"/>
    <property type="match status" value="1"/>
</dbReference>
<gene>
    <name evidence="2" type="ORF">DH2020_038953</name>
</gene>
<dbReference type="PROSITE" id="PS51144">
    <property type="entry name" value="ALPHA_CA_2"/>
    <property type="match status" value="1"/>
</dbReference>
<evidence type="ECO:0000313" key="3">
    <source>
        <dbReference type="Proteomes" id="UP001318860"/>
    </source>
</evidence>
<keyword evidence="3" id="KW-1185">Reference proteome</keyword>
<evidence type="ECO:0000259" key="1">
    <source>
        <dbReference type="PROSITE" id="PS51144"/>
    </source>
</evidence>
<dbReference type="EMBL" id="JABTTQ020001893">
    <property type="protein sequence ID" value="KAK6127290.1"/>
    <property type="molecule type" value="Genomic_DNA"/>
</dbReference>
<dbReference type="InterPro" id="IPR036398">
    <property type="entry name" value="CA_dom_sf"/>
</dbReference>
<dbReference type="Pfam" id="PF00194">
    <property type="entry name" value="Carb_anhydrase"/>
    <property type="match status" value="1"/>
</dbReference>
<dbReference type="InterPro" id="IPR023561">
    <property type="entry name" value="Carbonic_anhydrase_a-class"/>
</dbReference>
<evidence type="ECO:0000313" key="2">
    <source>
        <dbReference type="EMBL" id="KAK6127290.1"/>
    </source>
</evidence>
<dbReference type="PANTHER" id="PTHR18952">
    <property type="entry name" value="CARBONIC ANHYDRASE"/>
    <property type="match status" value="1"/>
</dbReference>